<dbReference type="SUPFAM" id="SSF51735">
    <property type="entry name" value="NAD(P)-binding Rossmann-fold domains"/>
    <property type="match status" value="2"/>
</dbReference>
<feature type="domain" description="RCK C-terminal" evidence="8">
    <location>
        <begin position="382"/>
        <end position="468"/>
    </location>
</feature>
<dbReference type="InterPro" id="IPR006036">
    <property type="entry name" value="K_uptake_TrkA"/>
</dbReference>
<evidence type="ECO:0000256" key="2">
    <source>
        <dbReference type="ARBA" id="ARBA00022448"/>
    </source>
</evidence>
<dbReference type="PANTHER" id="PTHR43833">
    <property type="entry name" value="POTASSIUM CHANNEL PROTEIN 2-RELATED-RELATED"/>
    <property type="match status" value="1"/>
</dbReference>
<dbReference type="EMBL" id="UGQW01000002">
    <property type="protein sequence ID" value="STZ66950.1"/>
    <property type="molecule type" value="Genomic_DNA"/>
</dbReference>
<keyword evidence="6" id="KW-0406">Ion transport</keyword>
<organism evidence="9 10">
    <name type="scientific">Neisseria elongata</name>
    <dbReference type="NCBI Taxonomy" id="495"/>
    <lineage>
        <taxon>Bacteria</taxon>
        <taxon>Pseudomonadati</taxon>
        <taxon>Pseudomonadota</taxon>
        <taxon>Betaproteobacteria</taxon>
        <taxon>Neisseriales</taxon>
        <taxon>Neisseriaceae</taxon>
        <taxon>Neisseria</taxon>
    </lineage>
</organism>
<dbReference type="InterPro" id="IPR036721">
    <property type="entry name" value="RCK_C_sf"/>
</dbReference>
<accession>A0A378TXP8</accession>
<dbReference type="Proteomes" id="UP000254927">
    <property type="component" value="Unassembled WGS sequence"/>
</dbReference>
<evidence type="ECO:0000259" key="7">
    <source>
        <dbReference type="PROSITE" id="PS51201"/>
    </source>
</evidence>
<evidence type="ECO:0000256" key="1">
    <source>
        <dbReference type="ARBA" id="ARBA00017378"/>
    </source>
</evidence>
<dbReference type="NCBIfam" id="NF007039">
    <property type="entry name" value="PRK09496.3-2"/>
    <property type="match status" value="1"/>
</dbReference>
<dbReference type="InterPro" id="IPR006037">
    <property type="entry name" value="RCK_C"/>
</dbReference>
<dbReference type="InterPro" id="IPR050721">
    <property type="entry name" value="Trk_Ktr_HKT_K-transport"/>
</dbReference>
<evidence type="ECO:0000256" key="5">
    <source>
        <dbReference type="ARBA" id="ARBA00023027"/>
    </source>
</evidence>
<gene>
    <name evidence="9" type="primary">trkA</name>
    <name evidence="9" type="ORF">NCTC10660_00417</name>
</gene>
<dbReference type="NCBIfam" id="NF007031">
    <property type="entry name" value="PRK09496.1-2"/>
    <property type="match status" value="1"/>
</dbReference>
<evidence type="ECO:0000256" key="3">
    <source>
        <dbReference type="ARBA" id="ARBA00022538"/>
    </source>
</evidence>
<keyword evidence="2" id="KW-0813">Transport</keyword>
<dbReference type="GO" id="GO:0005886">
    <property type="term" value="C:plasma membrane"/>
    <property type="evidence" value="ECO:0007669"/>
    <property type="project" value="InterPro"/>
</dbReference>
<dbReference type="AlphaFoldDB" id="A0A378TXP8"/>
<dbReference type="PRINTS" id="PR00335">
    <property type="entry name" value="KUPTAKETRKA"/>
</dbReference>
<evidence type="ECO:0000256" key="6">
    <source>
        <dbReference type="ARBA" id="ARBA00023065"/>
    </source>
</evidence>
<dbReference type="InterPro" id="IPR003148">
    <property type="entry name" value="RCK_N"/>
</dbReference>
<dbReference type="Pfam" id="PF02080">
    <property type="entry name" value="TrkA_C"/>
    <property type="match status" value="2"/>
</dbReference>
<dbReference type="PROSITE" id="PS51201">
    <property type="entry name" value="RCK_N"/>
    <property type="match status" value="2"/>
</dbReference>
<feature type="domain" description="RCK N-terminal" evidence="7">
    <location>
        <begin position="10"/>
        <end position="136"/>
    </location>
</feature>
<evidence type="ECO:0000259" key="8">
    <source>
        <dbReference type="PROSITE" id="PS51202"/>
    </source>
</evidence>
<keyword evidence="5" id="KW-0520">NAD</keyword>
<proteinExistence type="predicted"/>
<dbReference type="NCBIfam" id="NF007030">
    <property type="entry name" value="PRK09496.1-1"/>
    <property type="match status" value="1"/>
</dbReference>
<reference evidence="9 10" key="1">
    <citation type="submission" date="2018-06" db="EMBL/GenBank/DDBJ databases">
        <authorList>
            <consortium name="Pathogen Informatics"/>
            <person name="Doyle S."/>
        </authorList>
    </citation>
    <scope>NUCLEOTIDE SEQUENCE [LARGE SCALE GENOMIC DNA]</scope>
    <source>
        <strain evidence="9 10">NCTC10660</strain>
    </source>
</reference>
<keyword evidence="4" id="KW-0630">Potassium</keyword>
<dbReference type="FunFam" id="3.40.50.720:FF:000042">
    <property type="entry name" value="Trk system potassium transporter TrkA"/>
    <property type="match status" value="1"/>
</dbReference>
<feature type="domain" description="RCK N-terminal" evidence="7">
    <location>
        <begin position="246"/>
        <end position="362"/>
    </location>
</feature>
<dbReference type="SUPFAM" id="SSF116726">
    <property type="entry name" value="TrkA C-terminal domain-like"/>
    <property type="match status" value="2"/>
</dbReference>
<dbReference type="Gene3D" id="3.40.50.720">
    <property type="entry name" value="NAD(P)-binding Rossmann-like Domain"/>
    <property type="match status" value="2"/>
</dbReference>
<keyword evidence="3" id="KW-0633">Potassium transport</keyword>
<dbReference type="InterPro" id="IPR036291">
    <property type="entry name" value="NAD(P)-bd_dom_sf"/>
</dbReference>
<dbReference type="NCBIfam" id="NF007032">
    <property type="entry name" value="PRK09496.1-4"/>
    <property type="match status" value="1"/>
</dbReference>
<dbReference type="PANTHER" id="PTHR43833:SF5">
    <property type="entry name" value="TRK SYSTEM POTASSIUM UPTAKE PROTEIN TRKA"/>
    <property type="match status" value="1"/>
</dbReference>
<evidence type="ECO:0000313" key="10">
    <source>
        <dbReference type="Proteomes" id="UP000254927"/>
    </source>
</evidence>
<dbReference type="Pfam" id="PF02254">
    <property type="entry name" value="TrkA_N"/>
    <property type="match status" value="2"/>
</dbReference>
<name>A0A378TXP8_NEIEL</name>
<evidence type="ECO:0000313" key="9">
    <source>
        <dbReference type="EMBL" id="STZ66950.1"/>
    </source>
</evidence>
<dbReference type="Gene3D" id="3.30.70.1450">
    <property type="entry name" value="Regulator of K+ conductance, C-terminal domain"/>
    <property type="match status" value="2"/>
</dbReference>
<evidence type="ECO:0000256" key="4">
    <source>
        <dbReference type="ARBA" id="ARBA00022958"/>
    </source>
</evidence>
<sequence>MPPFSGRADNVKIIILGSGQVGSTVAQNLAAMPNNDVTIIDTDENALRNIGTRLDVQTIVGNGASPSILQSAGADDCDMLLALTRHDETNLAACRIAADLFNIPNRIARVRLSDYLEFGNEEERLVLEAFAVTDSIHPEQLVTERMASLLSYTSALQVLRFADDKARMAVVQAHNGGLLVNQPISLVGKHLPDGVDCQICAIYRNNRLIVPTAETVIIEGDEVFFLADSRHVKTVMRELRPLEQRTRRVMIAGGGNIGYRLAKQVENLYDIKIIEHNPNRAEWLAENLDSSLVLQGSATDENLLSHEYIDEIDVFLALTNDDENNIMASLLAKDLGAKRVITIINRSRYVDLLEGNQIDIVVSPHMMTIGNILTHIRLGDVAAVHPLRRGHAEAVEVIVHGTPETSALVGRRVSEVKWPSGCHFAALVRGEEVTMGHKGDEKLQDGDHLIFFVSRRRVVRELEKLIQVKVGFFG</sequence>
<protein>
    <recommendedName>
        <fullName evidence="1">Trk system potassium uptake protein TrkA</fullName>
    </recommendedName>
</protein>
<dbReference type="GO" id="GO:0015079">
    <property type="term" value="F:potassium ion transmembrane transporter activity"/>
    <property type="evidence" value="ECO:0007669"/>
    <property type="project" value="InterPro"/>
</dbReference>
<dbReference type="PROSITE" id="PS51202">
    <property type="entry name" value="RCK_C"/>
    <property type="match status" value="2"/>
</dbReference>
<feature type="domain" description="RCK C-terminal" evidence="8">
    <location>
        <begin position="156"/>
        <end position="241"/>
    </location>
</feature>